<organism evidence="8 9">
    <name type="scientific">Metabacillus fastidiosus</name>
    <dbReference type="NCBI Taxonomy" id="1458"/>
    <lineage>
        <taxon>Bacteria</taxon>
        <taxon>Bacillati</taxon>
        <taxon>Bacillota</taxon>
        <taxon>Bacilli</taxon>
        <taxon>Bacillales</taxon>
        <taxon>Bacillaceae</taxon>
        <taxon>Metabacillus</taxon>
    </lineage>
</organism>
<dbReference type="InterPro" id="IPR011010">
    <property type="entry name" value="DNA_brk_join_enz"/>
</dbReference>
<dbReference type="Proteomes" id="UP001342826">
    <property type="component" value="Unassembled WGS sequence"/>
</dbReference>
<keyword evidence="9" id="KW-1185">Reference proteome</keyword>
<evidence type="ECO:0000256" key="1">
    <source>
        <dbReference type="ARBA" id="ARBA00008857"/>
    </source>
</evidence>
<evidence type="ECO:0000256" key="4">
    <source>
        <dbReference type="ARBA" id="ARBA00023172"/>
    </source>
</evidence>
<dbReference type="PANTHER" id="PTHR30349">
    <property type="entry name" value="PHAGE INTEGRASE-RELATED"/>
    <property type="match status" value="1"/>
</dbReference>
<evidence type="ECO:0000256" key="3">
    <source>
        <dbReference type="ARBA" id="ARBA00023125"/>
    </source>
</evidence>
<feature type="domain" description="Core-binding (CB)" evidence="7">
    <location>
        <begin position="59"/>
        <end position="140"/>
    </location>
</feature>
<dbReference type="InterPro" id="IPR013762">
    <property type="entry name" value="Integrase-like_cat_sf"/>
</dbReference>
<proteinExistence type="inferred from homology"/>
<dbReference type="PROSITE" id="PS51900">
    <property type="entry name" value="CB"/>
    <property type="match status" value="1"/>
</dbReference>
<gene>
    <name evidence="8" type="ORF">P9271_02500</name>
</gene>
<evidence type="ECO:0000259" key="6">
    <source>
        <dbReference type="PROSITE" id="PS51898"/>
    </source>
</evidence>
<dbReference type="InterPro" id="IPR044068">
    <property type="entry name" value="CB"/>
</dbReference>
<evidence type="ECO:0000259" key="7">
    <source>
        <dbReference type="PROSITE" id="PS51900"/>
    </source>
</evidence>
<keyword evidence="2" id="KW-0229">DNA integration</keyword>
<dbReference type="Gene3D" id="1.10.443.10">
    <property type="entry name" value="Intergrase catalytic core"/>
    <property type="match status" value="1"/>
</dbReference>
<protein>
    <submittedName>
        <fullName evidence="8">Site-specific integrase</fullName>
    </submittedName>
</protein>
<dbReference type="CDD" id="cd01189">
    <property type="entry name" value="INT_ICEBs1_C_like"/>
    <property type="match status" value="1"/>
</dbReference>
<dbReference type="Gene3D" id="1.10.150.130">
    <property type="match status" value="1"/>
</dbReference>
<dbReference type="RefSeq" id="WP_328014803.1">
    <property type="nucleotide sequence ID" value="NZ_JARTFS010000001.1"/>
</dbReference>
<dbReference type="EMBL" id="JARTFS010000001">
    <property type="protein sequence ID" value="MED4400228.1"/>
    <property type="molecule type" value="Genomic_DNA"/>
</dbReference>
<dbReference type="Pfam" id="PF14657">
    <property type="entry name" value="Arm-DNA-bind_4"/>
    <property type="match status" value="1"/>
</dbReference>
<dbReference type="InterPro" id="IPR010998">
    <property type="entry name" value="Integrase_recombinase_N"/>
</dbReference>
<evidence type="ECO:0000313" key="9">
    <source>
        <dbReference type="Proteomes" id="UP001342826"/>
    </source>
</evidence>
<evidence type="ECO:0000256" key="5">
    <source>
        <dbReference type="PROSITE-ProRule" id="PRU01248"/>
    </source>
</evidence>
<dbReference type="InterPro" id="IPR050090">
    <property type="entry name" value="Tyrosine_recombinase_XerCD"/>
</dbReference>
<evidence type="ECO:0000256" key="2">
    <source>
        <dbReference type="ARBA" id="ARBA00022908"/>
    </source>
</evidence>
<dbReference type="InterPro" id="IPR028259">
    <property type="entry name" value="AP2-like_int_N"/>
</dbReference>
<dbReference type="InterPro" id="IPR002104">
    <property type="entry name" value="Integrase_catalytic"/>
</dbReference>
<keyword evidence="4" id="KW-0233">DNA recombination</keyword>
<dbReference type="Pfam" id="PF14659">
    <property type="entry name" value="Phage_int_SAM_3"/>
    <property type="match status" value="1"/>
</dbReference>
<dbReference type="InterPro" id="IPR004107">
    <property type="entry name" value="Integrase_SAM-like_N"/>
</dbReference>
<evidence type="ECO:0000313" key="8">
    <source>
        <dbReference type="EMBL" id="MED4400228.1"/>
    </source>
</evidence>
<dbReference type="Pfam" id="PF00589">
    <property type="entry name" value="Phage_integrase"/>
    <property type="match status" value="1"/>
</dbReference>
<dbReference type="PROSITE" id="PS51898">
    <property type="entry name" value="TYR_RECOMBINASE"/>
    <property type="match status" value="1"/>
</dbReference>
<sequence>MASIEKRGKTYQYSVSQTINGKYCPIRKGGFRTKKEAQIAAAEVEAQLAKGLMPVLKKIPLDEYFENWIKLYKEPKVSRVTLEHYKYSLKAVKDYFYNKPIQDIKRQDYQLFLNWLGNGKAKETVAKINGHIKAYVKDSIEDQIIQTDFTRKTELTWTVQAKKSTEKHLSYEESESLLQSIWGKLGGGLGYSLLLLAITSGMRFEELIGLTRKDFDFVNNTIIVNKTWGYKKNSPEGFGPTKNEQSNRTIKIDPITMNHFKELFKSTPTNVNQLVFYSPSSKYKVISNTNANKLLKKLLDELKIHPITIHGLRHTHGSILLYKKASIHYVSERLGHGDIETTLKVYTHVLKELRVEDEQLSIKTFEQMIV</sequence>
<reference evidence="8 9" key="1">
    <citation type="submission" date="2023-03" db="EMBL/GenBank/DDBJ databases">
        <title>Bacillus Genome Sequencing.</title>
        <authorList>
            <person name="Dunlap C."/>
        </authorList>
    </citation>
    <scope>NUCLEOTIDE SEQUENCE [LARGE SCALE GENOMIC DNA]</scope>
    <source>
        <strain evidence="8 9">NRS-1717</strain>
    </source>
</reference>
<name>A0ABU6NUE5_9BACI</name>
<dbReference type="PANTHER" id="PTHR30349:SF64">
    <property type="entry name" value="PROPHAGE INTEGRASE INTD-RELATED"/>
    <property type="match status" value="1"/>
</dbReference>
<dbReference type="SUPFAM" id="SSF56349">
    <property type="entry name" value="DNA breaking-rejoining enzymes"/>
    <property type="match status" value="1"/>
</dbReference>
<comment type="caution">
    <text evidence="8">The sequence shown here is derived from an EMBL/GenBank/DDBJ whole genome shotgun (WGS) entry which is preliminary data.</text>
</comment>
<comment type="similarity">
    <text evidence="1">Belongs to the 'phage' integrase family.</text>
</comment>
<keyword evidence="3 5" id="KW-0238">DNA-binding</keyword>
<feature type="domain" description="Tyr recombinase" evidence="6">
    <location>
        <begin position="164"/>
        <end position="359"/>
    </location>
</feature>
<accession>A0ABU6NUE5</accession>